<dbReference type="EC" id="3.1.4.58" evidence="2"/>
<comment type="similarity">
    <text evidence="2">Belongs to the 2H phosphoesterase superfamily. ThpR family.</text>
</comment>
<dbReference type="Gene3D" id="3.90.1140.10">
    <property type="entry name" value="Cyclic phosphodiesterase"/>
    <property type="match status" value="1"/>
</dbReference>
<dbReference type="PANTHER" id="PTHR35561">
    <property type="entry name" value="RNA 2',3'-CYCLIC PHOSPHODIESTERASE"/>
    <property type="match status" value="1"/>
</dbReference>
<evidence type="ECO:0000256" key="2">
    <source>
        <dbReference type="HAMAP-Rule" id="MF_01940"/>
    </source>
</evidence>
<dbReference type="Proteomes" id="UP001057134">
    <property type="component" value="Chromosome"/>
</dbReference>
<name>A0ABY4RWH0_9BACL</name>
<feature type="short sequence motif" description="HXTX 1" evidence="2">
    <location>
        <begin position="43"/>
        <end position="46"/>
    </location>
</feature>
<organism evidence="3 4">
    <name type="scientific">Paenibacillus konkukensis</name>
    <dbReference type="NCBI Taxonomy" id="2020716"/>
    <lineage>
        <taxon>Bacteria</taxon>
        <taxon>Bacillati</taxon>
        <taxon>Bacillota</taxon>
        <taxon>Bacilli</taxon>
        <taxon>Bacillales</taxon>
        <taxon>Paenibacillaceae</taxon>
        <taxon>Paenibacillus</taxon>
    </lineage>
</organism>
<gene>
    <name evidence="3" type="primary">ligT</name>
    <name evidence="3" type="ORF">SK3146_05328</name>
</gene>
<reference evidence="3" key="2">
    <citation type="journal article" date="2021" name="J Anim Sci Technol">
        <title>Complete genome sequence of Paenibacillus konkukensis sp. nov. SK3146 as a potential probiotic strain.</title>
        <authorList>
            <person name="Jung H.I."/>
            <person name="Park S."/>
            <person name="Niu K.M."/>
            <person name="Lee S.W."/>
            <person name="Kothari D."/>
            <person name="Yi K.J."/>
            <person name="Kim S.K."/>
        </authorList>
    </citation>
    <scope>NUCLEOTIDE SEQUENCE</scope>
    <source>
        <strain evidence="3">SK3146</strain>
    </source>
</reference>
<evidence type="ECO:0000313" key="4">
    <source>
        <dbReference type="Proteomes" id="UP001057134"/>
    </source>
</evidence>
<proteinExistence type="inferred from homology"/>
<comment type="catalytic activity">
    <reaction evidence="2">
        <text>a 3'-end 2',3'-cyclophospho-ribonucleotide-RNA + H2O = a 3'-end 2'-phospho-ribonucleotide-RNA + H(+)</text>
        <dbReference type="Rhea" id="RHEA:11828"/>
        <dbReference type="Rhea" id="RHEA-COMP:10464"/>
        <dbReference type="Rhea" id="RHEA-COMP:17353"/>
        <dbReference type="ChEBI" id="CHEBI:15377"/>
        <dbReference type="ChEBI" id="CHEBI:15378"/>
        <dbReference type="ChEBI" id="CHEBI:83064"/>
        <dbReference type="ChEBI" id="CHEBI:173113"/>
        <dbReference type="EC" id="3.1.4.58"/>
    </reaction>
</comment>
<dbReference type="GO" id="GO:0016874">
    <property type="term" value="F:ligase activity"/>
    <property type="evidence" value="ECO:0007669"/>
    <property type="project" value="UniProtKB-KW"/>
</dbReference>
<feature type="active site" description="Proton donor" evidence="2">
    <location>
        <position position="43"/>
    </location>
</feature>
<comment type="function">
    <text evidence="2">Hydrolyzes RNA 2',3'-cyclic phosphodiester to an RNA 2'-phosphomonoester.</text>
</comment>
<sequence length="187" mass="21250">MTKDRLFIAIPVPPQPRSELSKLMEQLQPKLAFRKWVYPDDLHITLTFLGDTDTVTADKVKAAMNDAASAGAPFRLQLGRLGTFGRPLAPSVLWMGVQGELDALHSLQSRIEQSVTPLGFRPEDRPYRPHITIARKYADESPFPPAAELDSEWMRSGESSWSCSQFVLYRTRMNHQPMYEILARFSM</sequence>
<feature type="active site" description="Proton acceptor" evidence="2">
    <location>
        <position position="130"/>
    </location>
</feature>
<dbReference type="RefSeq" id="WP_249861606.1">
    <property type="nucleotide sequence ID" value="NZ_CP027059.1"/>
</dbReference>
<protein>
    <recommendedName>
        <fullName evidence="2">RNA 2',3'-cyclic phosphodiesterase</fullName>
        <shortName evidence="2">RNA 2',3'-CPDase</shortName>
        <ecNumber evidence="2">3.1.4.58</ecNumber>
    </recommendedName>
</protein>
<evidence type="ECO:0000256" key="1">
    <source>
        <dbReference type="ARBA" id="ARBA00022801"/>
    </source>
</evidence>
<keyword evidence="3" id="KW-0436">Ligase</keyword>
<dbReference type="PANTHER" id="PTHR35561:SF1">
    <property type="entry name" value="RNA 2',3'-CYCLIC PHOSPHODIESTERASE"/>
    <property type="match status" value="1"/>
</dbReference>
<accession>A0ABY4RWH0</accession>
<keyword evidence="4" id="KW-1185">Reference proteome</keyword>
<dbReference type="NCBIfam" id="TIGR02258">
    <property type="entry name" value="2_5_ligase"/>
    <property type="match status" value="1"/>
</dbReference>
<dbReference type="HAMAP" id="MF_01940">
    <property type="entry name" value="RNA_CPDase"/>
    <property type="match status" value="1"/>
</dbReference>
<dbReference type="Pfam" id="PF13563">
    <property type="entry name" value="2_5_RNA_ligase2"/>
    <property type="match status" value="1"/>
</dbReference>
<reference evidence="3" key="1">
    <citation type="submission" date="2018-02" db="EMBL/GenBank/DDBJ databases">
        <authorList>
            <person name="Kim S.-K."/>
            <person name="Jung H.-I."/>
            <person name="Lee S.-W."/>
        </authorList>
    </citation>
    <scope>NUCLEOTIDE SEQUENCE</scope>
    <source>
        <strain evidence="3">SK3146</strain>
    </source>
</reference>
<dbReference type="EMBL" id="CP027059">
    <property type="protein sequence ID" value="UQZ86036.1"/>
    <property type="molecule type" value="Genomic_DNA"/>
</dbReference>
<dbReference type="InterPro" id="IPR009097">
    <property type="entry name" value="Cyclic_Pdiesterase"/>
</dbReference>
<evidence type="ECO:0000313" key="3">
    <source>
        <dbReference type="EMBL" id="UQZ86036.1"/>
    </source>
</evidence>
<feature type="short sequence motif" description="HXTX 2" evidence="2">
    <location>
        <begin position="130"/>
        <end position="133"/>
    </location>
</feature>
<dbReference type="InterPro" id="IPR004175">
    <property type="entry name" value="RNA_CPDase"/>
</dbReference>
<dbReference type="SUPFAM" id="SSF55144">
    <property type="entry name" value="LigT-like"/>
    <property type="match status" value="1"/>
</dbReference>
<keyword evidence="1 2" id="KW-0378">Hydrolase</keyword>